<keyword evidence="5" id="KW-1185">Reference proteome</keyword>
<dbReference type="InterPro" id="IPR053932">
    <property type="entry name" value="GeBP-like_DBD"/>
</dbReference>
<dbReference type="Proteomes" id="UP000077755">
    <property type="component" value="Chromosome 9"/>
</dbReference>
<accession>A0AAF1BCW9</accession>
<feature type="compositionally biased region" description="Basic and acidic residues" evidence="2">
    <location>
        <begin position="49"/>
        <end position="68"/>
    </location>
</feature>
<reference evidence="4" key="2">
    <citation type="submission" date="2022-03" db="EMBL/GenBank/DDBJ databases">
        <title>Draft title - Genomic analysis of global carrot germplasm unveils the trajectory of domestication and the origin of high carotenoid orange carrot.</title>
        <authorList>
            <person name="Iorizzo M."/>
            <person name="Ellison S."/>
            <person name="Senalik D."/>
            <person name="Macko-Podgorni A."/>
            <person name="Grzebelus D."/>
            <person name="Bostan H."/>
            <person name="Rolling W."/>
            <person name="Curaba J."/>
            <person name="Simon P."/>
        </authorList>
    </citation>
    <scope>NUCLEOTIDE SEQUENCE</scope>
    <source>
        <tissue evidence="4">Leaf</tissue>
    </source>
</reference>
<proteinExistence type="inferred from homology"/>
<comment type="similarity">
    <text evidence="1">Belongs to the GeBP family.</text>
</comment>
<protein>
    <recommendedName>
        <fullName evidence="3">Glabrous enhancer-binding protein-like DBD domain-containing protein</fullName>
    </recommendedName>
</protein>
<dbReference type="Pfam" id="PF04504">
    <property type="entry name" value="GeBP-like_DBD"/>
    <property type="match status" value="1"/>
</dbReference>
<dbReference type="AlphaFoldDB" id="A0AAF1BCW9"/>
<evidence type="ECO:0000259" key="3">
    <source>
        <dbReference type="Pfam" id="PF04504"/>
    </source>
</evidence>
<feature type="region of interest" description="Disordered" evidence="2">
    <location>
        <begin position="139"/>
        <end position="209"/>
    </location>
</feature>
<feature type="compositionally biased region" description="Acidic residues" evidence="2">
    <location>
        <begin position="184"/>
        <end position="196"/>
    </location>
</feature>
<feature type="compositionally biased region" description="Polar residues" evidence="2">
    <location>
        <begin position="25"/>
        <end position="48"/>
    </location>
</feature>
<evidence type="ECO:0000313" key="5">
    <source>
        <dbReference type="Proteomes" id="UP000077755"/>
    </source>
</evidence>
<organism evidence="4 5">
    <name type="scientific">Daucus carota subsp. sativus</name>
    <name type="common">Carrot</name>
    <dbReference type="NCBI Taxonomy" id="79200"/>
    <lineage>
        <taxon>Eukaryota</taxon>
        <taxon>Viridiplantae</taxon>
        <taxon>Streptophyta</taxon>
        <taxon>Embryophyta</taxon>
        <taxon>Tracheophyta</taxon>
        <taxon>Spermatophyta</taxon>
        <taxon>Magnoliopsida</taxon>
        <taxon>eudicotyledons</taxon>
        <taxon>Gunneridae</taxon>
        <taxon>Pentapetalae</taxon>
        <taxon>asterids</taxon>
        <taxon>campanulids</taxon>
        <taxon>Apiales</taxon>
        <taxon>Apiaceae</taxon>
        <taxon>Apioideae</taxon>
        <taxon>Scandiceae</taxon>
        <taxon>Daucinae</taxon>
        <taxon>Daucus</taxon>
        <taxon>Daucus sect. Daucus</taxon>
    </lineage>
</organism>
<evidence type="ECO:0000313" key="4">
    <source>
        <dbReference type="EMBL" id="WOH15079.1"/>
    </source>
</evidence>
<sequence length="209" mass="23161">MARKQRSPPATISRPLQNDAVEQHAASSESDISSVKRTGTPDSSQKSGSKPDLKRSRKRGSEKDDKGARVSVNQLKKKIKTLNRKYKSLKDSDAVFAKPMEEELFRLSYKVWGQGNDNQGNDDNKDKYMSIEINEDGVIEDSRKNKGTSIRINEDGGKEKDTSIGINEDGVKEKNTSIGINEDGVNEDGDEEENEGEGLGIKKLYPNLS</sequence>
<reference evidence="4" key="1">
    <citation type="journal article" date="2016" name="Nat. Genet.">
        <title>A high-quality carrot genome assembly provides new insights into carotenoid accumulation and asterid genome evolution.</title>
        <authorList>
            <person name="Iorizzo M."/>
            <person name="Ellison S."/>
            <person name="Senalik D."/>
            <person name="Zeng P."/>
            <person name="Satapoomin P."/>
            <person name="Huang J."/>
            <person name="Bowman M."/>
            <person name="Iovene M."/>
            <person name="Sanseverino W."/>
            <person name="Cavagnaro P."/>
            <person name="Yildiz M."/>
            <person name="Macko-Podgorni A."/>
            <person name="Moranska E."/>
            <person name="Grzebelus E."/>
            <person name="Grzebelus D."/>
            <person name="Ashrafi H."/>
            <person name="Zheng Z."/>
            <person name="Cheng S."/>
            <person name="Spooner D."/>
            <person name="Van Deynze A."/>
            <person name="Simon P."/>
        </authorList>
    </citation>
    <scope>NUCLEOTIDE SEQUENCE</scope>
    <source>
        <tissue evidence="4">Leaf</tissue>
    </source>
</reference>
<name>A0AAF1BCW9_DAUCS</name>
<feature type="domain" description="Glabrous enhancer-binding protein-like DBD" evidence="3">
    <location>
        <begin position="46"/>
        <end position="113"/>
    </location>
</feature>
<dbReference type="EMBL" id="CP093351">
    <property type="protein sequence ID" value="WOH15079.1"/>
    <property type="molecule type" value="Genomic_DNA"/>
</dbReference>
<evidence type="ECO:0000256" key="1">
    <source>
        <dbReference type="ARBA" id="ARBA00010820"/>
    </source>
</evidence>
<feature type="compositionally biased region" description="Basic and acidic residues" evidence="2">
    <location>
        <begin position="152"/>
        <end position="162"/>
    </location>
</feature>
<feature type="region of interest" description="Disordered" evidence="2">
    <location>
        <begin position="1"/>
        <end position="74"/>
    </location>
</feature>
<evidence type="ECO:0000256" key="2">
    <source>
        <dbReference type="SAM" id="MobiDB-lite"/>
    </source>
</evidence>
<gene>
    <name evidence="4" type="ORF">DCAR_0934614</name>
</gene>